<sequence length="341" mass="37498">MPSTATLPPVKARVPGRISVIIPAMDQQDFIGDALASLALQQLKGRELEVLVVDDASTDATVAITAEFGTRIPGLKILTHHANRGVSAARNTGLENASGEFVVFLDPDDWFAPNHLAQLADGLEALDVDFVRCDHVRVTGANRTLHHAPQANRNIVLDPADDISPIHTATMIDYPLVWAGMYRAEVLESAAPRFNEELRTCEDRAWMWELCLNAKSYAVLNAPGVFYRRGLPGSLTQVFDDRQLDFVDAYAGILDMVLDDPAHETHAPKALRQFLAVSCHHLKRSAEFPPALRQALRLRIADRLAMVPTPLLEDGLAQLDAKRRKTLTGLRPSAAAKRESK</sequence>
<dbReference type="Proteomes" id="UP001183817">
    <property type="component" value="Unassembled WGS sequence"/>
</dbReference>
<dbReference type="RefSeq" id="WP_310290262.1">
    <property type="nucleotide sequence ID" value="NZ_BAAAWO010000001.1"/>
</dbReference>
<keyword evidence="3" id="KW-1185">Reference proteome</keyword>
<dbReference type="Gene3D" id="3.90.550.10">
    <property type="entry name" value="Spore Coat Polysaccharide Biosynthesis Protein SpsA, Chain A"/>
    <property type="match status" value="1"/>
</dbReference>
<dbReference type="CDD" id="cd00761">
    <property type="entry name" value="Glyco_tranf_GTA_type"/>
    <property type="match status" value="1"/>
</dbReference>
<organism evidence="2 3">
    <name type="scientific">Paeniglutamicibacter sulfureus</name>
    <dbReference type="NCBI Taxonomy" id="43666"/>
    <lineage>
        <taxon>Bacteria</taxon>
        <taxon>Bacillati</taxon>
        <taxon>Actinomycetota</taxon>
        <taxon>Actinomycetes</taxon>
        <taxon>Micrococcales</taxon>
        <taxon>Micrococcaceae</taxon>
        <taxon>Paeniglutamicibacter</taxon>
    </lineage>
</organism>
<evidence type="ECO:0000313" key="3">
    <source>
        <dbReference type="Proteomes" id="UP001183817"/>
    </source>
</evidence>
<feature type="domain" description="Glycosyltransferase 2-like" evidence="1">
    <location>
        <begin position="19"/>
        <end position="151"/>
    </location>
</feature>
<dbReference type="InterPro" id="IPR001173">
    <property type="entry name" value="Glyco_trans_2-like"/>
</dbReference>
<reference evidence="2 3" key="1">
    <citation type="submission" date="2023-07" db="EMBL/GenBank/DDBJ databases">
        <title>Sequencing the genomes of 1000 actinobacteria strains.</title>
        <authorList>
            <person name="Klenk H.-P."/>
        </authorList>
    </citation>
    <scope>NUCLEOTIDE SEQUENCE [LARGE SCALE GENOMIC DNA]</scope>
    <source>
        <strain evidence="2 3">DSM 20167</strain>
    </source>
</reference>
<dbReference type="SUPFAM" id="SSF53448">
    <property type="entry name" value="Nucleotide-diphospho-sugar transferases"/>
    <property type="match status" value="1"/>
</dbReference>
<dbReference type="InterPro" id="IPR050834">
    <property type="entry name" value="Glycosyltransf_2"/>
</dbReference>
<name>A0ABU2BKE3_9MICC</name>
<accession>A0ABU2BKE3</accession>
<dbReference type="EMBL" id="JAVDYI010000001">
    <property type="protein sequence ID" value="MDR7358454.1"/>
    <property type="molecule type" value="Genomic_DNA"/>
</dbReference>
<evidence type="ECO:0000313" key="2">
    <source>
        <dbReference type="EMBL" id="MDR7358454.1"/>
    </source>
</evidence>
<dbReference type="PANTHER" id="PTHR43685">
    <property type="entry name" value="GLYCOSYLTRANSFERASE"/>
    <property type="match status" value="1"/>
</dbReference>
<gene>
    <name evidence="2" type="ORF">J2S64_002145</name>
</gene>
<proteinExistence type="predicted"/>
<dbReference type="PANTHER" id="PTHR43685:SF11">
    <property type="entry name" value="GLYCOSYLTRANSFERASE TAGX-RELATED"/>
    <property type="match status" value="1"/>
</dbReference>
<comment type="caution">
    <text evidence="2">The sequence shown here is derived from an EMBL/GenBank/DDBJ whole genome shotgun (WGS) entry which is preliminary data.</text>
</comment>
<protein>
    <recommendedName>
        <fullName evidence="1">Glycosyltransferase 2-like domain-containing protein</fullName>
    </recommendedName>
</protein>
<dbReference type="InterPro" id="IPR029044">
    <property type="entry name" value="Nucleotide-diphossugar_trans"/>
</dbReference>
<dbReference type="Pfam" id="PF00535">
    <property type="entry name" value="Glycos_transf_2"/>
    <property type="match status" value="1"/>
</dbReference>
<evidence type="ECO:0000259" key="1">
    <source>
        <dbReference type="Pfam" id="PF00535"/>
    </source>
</evidence>